<dbReference type="EMBL" id="FWXV01000012">
    <property type="protein sequence ID" value="SMD25907.1"/>
    <property type="molecule type" value="Genomic_DNA"/>
</dbReference>
<dbReference type="InterPro" id="IPR051783">
    <property type="entry name" value="NAD(P)-dependent_oxidoreduct"/>
</dbReference>
<dbReference type="GO" id="GO:0005737">
    <property type="term" value="C:cytoplasm"/>
    <property type="evidence" value="ECO:0007669"/>
    <property type="project" value="TreeGrafter"/>
</dbReference>
<evidence type="ECO:0000256" key="1">
    <source>
        <dbReference type="SAM" id="MobiDB-lite"/>
    </source>
</evidence>
<dbReference type="Gene3D" id="3.40.50.720">
    <property type="entry name" value="NAD(P)-binding Rossmann-like Domain"/>
    <property type="match status" value="1"/>
</dbReference>
<dbReference type="RefSeq" id="WP_084433719.1">
    <property type="nucleotide sequence ID" value="NZ_FWXV01000012.1"/>
</dbReference>
<evidence type="ECO:0000313" key="4">
    <source>
        <dbReference type="Proteomes" id="UP000192674"/>
    </source>
</evidence>
<protein>
    <submittedName>
        <fullName evidence="3">Nucleoside-diphosphate-sugar epimerase</fullName>
    </submittedName>
</protein>
<feature type="domain" description="NAD-dependent epimerase/dehydratase" evidence="2">
    <location>
        <begin position="6"/>
        <end position="168"/>
    </location>
</feature>
<evidence type="ECO:0000259" key="2">
    <source>
        <dbReference type="Pfam" id="PF01370"/>
    </source>
</evidence>
<dbReference type="AlphaFoldDB" id="A0A1W2FVB2"/>
<dbReference type="Pfam" id="PF01370">
    <property type="entry name" value="Epimerase"/>
    <property type="match status" value="1"/>
</dbReference>
<gene>
    <name evidence="3" type="ORF">SAMN05661093_09485</name>
</gene>
<dbReference type="PANTHER" id="PTHR48079:SF6">
    <property type="entry name" value="NAD(P)-BINDING DOMAIN-CONTAINING PROTEIN-RELATED"/>
    <property type="match status" value="1"/>
</dbReference>
<reference evidence="3 4" key="1">
    <citation type="submission" date="2017-04" db="EMBL/GenBank/DDBJ databases">
        <authorList>
            <person name="Afonso C.L."/>
            <person name="Miller P.J."/>
            <person name="Scott M.A."/>
            <person name="Spackman E."/>
            <person name="Goraichik I."/>
            <person name="Dimitrov K.M."/>
            <person name="Suarez D.L."/>
            <person name="Swayne D.E."/>
        </authorList>
    </citation>
    <scope>NUCLEOTIDE SEQUENCE [LARGE SCALE GENOMIC DNA]</scope>
    <source>
        <strain evidence="3 4">DSM 43828</strain>
    </source>
</reference>
<sequence>MGIERVVVVGATGNVGTSLVRKLAADPDVASVVGVARRIPDWKLPGLEWAAADIRTDDLATLFRGADAVVHLGWLFQPTHRPDVTWANNIKGSVRVFDAVAEAGVPALVYASSVGAYSPGPKDTPVTESWPTDGYPAAAYPQEKAYLERVLDAFELTNPSVRVVRMRPGFIFKTSAASQQRRLFAGPLLPNRLVRPGIIPVIPDLPGLVFQALHTDDAAEGYRLAVMRDVRGPFNLAADPVVDAALLAECLKARVIAVPAWPVRTMLNAAWRLHLVPASPGLFDTVLRVPIMDTSRARTELGWAPQHTAQEAIEDFLHGLRHGAGGPTPPLASSLRRGRMDELNTGVGERP</sequence>
<proteinExistence type="predicted"/>
<dbReference type="InterPro" id="IPR036291">
    <property type="entry name" value="NAD(P)-bd_dom_sf"/>
</dbReference>
<accession>A0A1W2FVB2</accession>
<keyword evidence="4" id="KW-1185">Reference proteome</keyword>
<dbReference type="GO" id="GO:0004029">
    <property type="term" value="F:aldehyde dehydrogenase (NAD+) activity"/>
    <property type="evidence" value="ECO:0007669"/>
    <property type="project" value="TreeGrafter"/>
</dbReference>
<organism evidence="3 4">
    <name type="scientific">Kibdelosporangium aridum</name>
    <dbReference type="NCBI Taxonomy" id="2030"/>
    <lineage>
        <taxon>Bacteria</taxon>
        <taxon>Bacillati</taxon>
        <taxon>Actinomycetota</taxon>
        <taxon>Actinomycetes</taxon>
        <taxon>Pseudonocardiales</taxon>
        <taxon>Pseudonocardiaceae</taxon>
        <taxon>Kibdelosporangium</taxon>
    </lineage>
</organism>
<dbReference type="Proteomes" id="UP000192674">
    <property type="component" value="Unassembled WGS sequence"/>
</dbReference>
<evidence type="ECO:0000313" key="3">
    <source>
        <dbReference type="EMBL" id="SMD25907.1"/>
    </source>
</evidence>
<dbReference type="InterPro" id="IPR001509">
    <property type="entry name" value="Epimerase_deHydtase"/>
</dbReference>
<feature type="region of interest" description="Disordered" evidence="1">
    <location>
        <begin position="327"/>
        <end position="351"/>
    </location>
</feature>
<dbReference type="SUPFAM" id="SSF51735">
    <property type="entry name" value="NAD(P)-binding Rossmann-fold domains"/>
    <property type="match status" value="1"/>
</dbReference>
<dbReference type="PANTHER" id="PTHR48079">
    <property type="entry name" value="PROTEIN YEEZ"/>
    <property type="match status" value="1"/>
</dbReference>
<dbReference type="OrthoDB" id="3338687at2"/>
<name>A0A1W2FVB2_KIBAR</name>